<protein>
    <recommendedName>
        <fullName evidence="5">Methyltransferase type 11 domain-containing protein</fullName>
    </recommendedName>
</protein>
<dbReference type="OrthoDB" id="9782855at2"/>
<evidence type="ECO:0000256" key="1">
    <source>
        <dbReference type="SAM" id="Coils"/>
    </source>
</evidence>
<sequence>MSNLKFDVEDIRRSMYYVKNRVNKQHEDQVNKQHEDQVNKQHEDQGSSQHNEQSQLVVELGLVNQLWNVNPEYEITSHRPVIGKLIVFGKKIARKLLRGYVSNAFHKQREFNASVTRALNALNEKLDEELSVLQGRILQLEMERTQQLAAEADRKAKVEESRIDYVKFEDQFRGTRASIIERQRQYLPYFGNKKNVLDIGCGRGEFIQLLQSEGVSVSGIDLNADMVKYCKNKGYDVHHANVLEHLATVDDKTYDGIFMAQVIEHLSYEEYMPLLKEIFRVLKPQGVAIVETINVETVVAVNYSYYLDPTHVNLVHPELLRFIMKEIGYSNVERRDSAPVEFRPPLLTSNNEESRLLQAYLEQVHALLYGNRDYAIIAIK</sequence>
<dbReference type="RefSeq" id="WP_130614550.1">
    <property type="nucleotide sequence ID" value="NZ_AP019400.1"/>
</dbReference>
<dbReference type="Gene3D" id="3.40.50.150">
    <property type="entry name" value="Vaccinia Virus protein VP39"/>
    <property type="match status" value="1"/>
</dbReference>
<name>A0A3T1DC43_9BACL</name>
<dbReference type="PANTHER" id="PTHR43861:SF1">
    <property type="entry name" value="TRANS-ACONITATE 2-METHYLTRANSFERASE"/>
    <property type="match status" value="1"/>
</dbReference>
<dbReference type="Pfam" id="PF13489">
    <property type="entry name" value="Methyltransf_23"/>
    <property type="match status" value="1"/>
</dbReference>
<feature type="coiled-coil region" evidence="1">
    <location>
        <begin position="123"/>
        <end position="162"/>
    </location>
</feature>
<dbReference type="SUPFAM" id="SSF53335">
    <property type="entry name" value="S-adenosyl-L-methionine-dependent methyltransferases"/>
    <property type="match status" value="1"/>
</dbReference>
<proteinExistence type="predicted"/>
<dbReference type="PANTHER" id="PTHR43861">
    <property type="entry name" value="TRANS-ACONITATE 2-METHYLTRANSFERASE-RELATED"/>
    <property type="match status" value="1"/>
</dbReference>
<keyword evidence="1" id="KW-0175">Coiled coil</keyword>
<evidence type="ECO:0008006" key="5">
    <source>
        <dbReference type="Google" id="ProtNLM"/>
    </source>
</evidence>
<dbReference type="AlphaFoldDB" id="A0A3T1DC43"/>
<keyword evidence="4" id="KW-1185">Reference proteome</keyword>
<reference evidence="3 4" key="1">
    <citation type="submission" date="2019-01" db="EMBL/GenBank/DDBJ databases">
        <title>Complete genome sequence of Cohnella hallensis HS21 isolated from Korean fir (Abies koreana) rhizospheric soil.</title>
        <authorList>
            <person name="Jiang L."/>
            <person name="Kang S.W."/>
            <person name="Kim S."/>
            <person name="Jung J."/>
            <person name="Kim C.Y."/>
            <person name="Kim D.H."/>
            <person name="Kim S.W."/>
            <person name="Lee J."/>
        </authorList>
    </citation>
    <scope>NUCLEOTIDE SEQUENCE [LARGE SCALE GENOMIC DNA]</scope>
    <source>
        <strain evidence="3 4">HS21</strain>
    </source>
</reference>
<dbReference type="EMBL" id="AP019400">
    <property type="protein sequence ID" value="BBI35680.1"/>
    <property type="molecule type" value="Genomic_DNA"/>
</dbReference>
<feature type="region of interest" description="Disordered" evidence="2">
    <location>
        <begin position="22"/>
        <end position="51"/>
    </location>
</feature>
<evidence type="ECO:0000256" key="2">
    <source>
        <dbReference type="SAM" id="MobiDB-lite"/>
    </source>
</evidence>
<evidence type="ECO:0000313" key="3">
    <source>
        <dbReference type="EMBL" id="BBI35680.1"/>
    </source>
</evidence>
<evidence type="ECO:0000313" key="4">
    <source>
        <dbReference type="Proteomes" id="UP000289856"/>
    </source>
</evidence>
<accession>A0A3T1DC43</accession>
<feature type="compositionally biased region" description="Basic and acidic residues" evidence="2">
    <location>
        <begin position="24"/>
        <end position="45"/>
    </location>
</feature>
<dbReference type="KEGG" id="cohn:KCTCHS21_50790"/>
<dbReference type="Proteomes" id="UP000289856">
    <property type="component" value="Chromosome"/>
</dbReference>
<gene>
    <name evidence="3" type="ORF">KCTCHS21_50790</name>
</gene>
<dbReference type="InterPro" id="IPR029063">
    <property type="entry name" value="SAM-dependent_MTases_sf"/>
</dbReference>
<organism evidence="3 4">
    <name type="scientific">Cohnella abietis</name>
    <dbReference type="NCBI Taxonomy" id="2507935"/>
    <lineage>
        <taxon>Bacteria</taxon>
        <taxon>Bacillati</taxon>
        <taxon>Bacillota</taxon>
        <taxon>Bacilli</taxon>
        <taxon>Bacillales</taxon>
        <taxon>Paenibacillaceae</taxon>
        <taxon>Cohnella</taxon>
    </lineage>
</organism>
<dbReference type="CDD" id="cd02440">
    <property type="entry name" value="AdoMet_MTases"/>
    <property type="match status" value="1"/>
</dbReference>